<feature type="domain" description="GIY-YIG" evidence="1">
    <location>
        <begin position="33"/>
        <end position="103"/>
    </location>
</feature>
<dbReference type="InterPro" id="IPR027417">
    <property type="entry name" value="P-loop_NTPase"/>
</dbReference>
<name>A0AAJ4W4G9_MYRPR</name>
<organism evidence="2 3">
    <name type="scientific">Myroides profundi</name>
    <dbReference type="NCBI Taxonomy" id="480520"/>
    <lineage>
        <taxon>Bacteria</taxon>
        <taxon>Pseudomonadati</taxon>
        <taxon>Bacteroidota</taxon>
        <taxon>Flavobacteriia</taxon>
        <taxon>Flavobacteriales</taxon>
        <taxon>Flavobacteriaceae</taxon>
        <taxon>Myroides</taxon>
    </lineage>
</organism>
<dbReference type="InterPro" id="IPR035901">
    <property type="entry name" value="GIY-YIG_endonuc_sf"/>
</dbReference>
<dbReference type="EMBL" id="FOFY01000007">
    <property type="protein sequence ID" value="SEQ93595.1"/>
    <property type="molecule type" value="Genomic_DNA"/>
</dbReference>
<evidence type="ECO:0000313" key="2">
    <source>
        <dbReference type="EMBL" id="SEQ93595.1"/>
    </source>
</evidence>
<dbReference type="Proteomes" id="UP000183496">
    <property type="component" value="Unassembled WGS sequence"/>
</dbReference>
<dbReference type="Pfam" id="PF09848">
    <property type="entry name" value="SLFN-g3_helicase"/>
    <property type="match status" value="1"/>
</dbReference>
<dbReference type="SMART" id="SM00465">
    <property type="entry name" value="GIYc"/>
    <property type="match status" value="1"/>
</dbReference>
<gene>
    <name evidence="2" type="ORF">SAMN04488089_107159</name>
</gene>
<dbReference type="InterPro" id="IPR018647">
    <property type="entry name" value="SLFN_3-like_DNA/RNA_helicase"/>
</dbReference>
<evidence type="ECO:0000313" key="3">
    <source>
        <dbReference type="Proteomes" id="UP000183496"/>
    </source>
</evidence>
<dbReference type="SUPFAM" id="SSF52540">
    <property type="entry name" value="P-loop containing nucleoside triphosphate hydrolases"/>
    <property type="match status" value="1"/>
</dbReference>
<sequence>MSFKMEDFYFNVYKVDSISEIEKYFDGNLDILDYPVVYILYNNNEIYIGESSDIKNRLLTHSKSDQNKKLKNRLVIFSPFFNKSVALGLETFLLQNFIPVNRKVSNTILNTSKHKYYNKHKYEALFPNIWERLKETKIIDPNLRYDDIKNMDVYKYSPYKELNEDQQNAIITILEGITKGKTSFVVRGLAGTGKTIVAIYLLKLLVSDLSSIDEESLYSEYSKKVYELLKQIKEQKISFNSDNSALVISMKSLRETLGNVFKSIDGLKKKMAVGPSIAIKKKFNLVIVDEAHRLKQCENLSSPSEYKTFKKYNIELGLDEQNGNQLDWLEKSTNIQILFYDKDQTIKKTDVPNTHFEEYFKRNKSVFIDLKQQLRSKGGNLYIDYIDNILNQQVTALEKEEFSEFELKLMPSFKDLVDQIKQKETQVGLSRVIAGFSWKWDSKDDKNIMDINVDGIDYQWNNTDQDWINSNNAINEIGCIHTTQGYDLNYVGLVFGKEIYLDPKDGIIKINRDFYFDVKGKNKTTDIELKHFIINIYKNMMYRGIYGVYIYCMDKNLQDYMKQFISY</sequence>
<keyword evidence="3" id="KW-1185">Reference proteome</keyword>
<comment type="caution">
    <text evidence="2">The sequence shown here is derived from an EMBL/GenBank/DDBJ whole genome shotgun (WGS) entry which is preliminary data.</text>
</comment>
<accession>A0AAJ4W4G9</accession>
<evidence type="ECO:0000259" key="1">
    <source>
        <dbReference type="PROSITE" id="PS50164"/>
    </source>
</evidence>
<dbReference type="SUPFAM" id="SSF82771">
    <property type="entry name" value="GIY-YIG endonuclease"/>
    <property type="match status" value="1"/>
</dbReference>
<proteinExistence type="predicted"/>
<dbReference type="Pfam" id="PF01541">
    <property type="entry name" value="GIY-YIG"/>
    <property type="match status" value="1"/>
</dbReference>
<dbReference type="AlphaFoldDB" id="A0AAJ4W4G9"/>
<reference evidence="2 3" key="1">
    <citation type="submission" date="2016-10" db="EMBL/GenBank/DDBJ databases">
        <authorList>
            <person name="Varghese N."/>
            <person name="Submissions S."/>
        </authorList>
    </citation>
    <scope>NUCLEOTIDE SEQUENCE [LARGE SCALE GENOMIC DNA]</scope>
    <source>
        <strain evidence="3">DSM 19823 / KCTC 23066 / CCTCC M 208030 / D25</strain>
    </source>
</reference>
<dbReference type="InterPro" id="IPR000305">
    <property type="entry name" value="GIY-YIG_endonuc"/>
</dbReference>
<dbReference type="Gene3D" id="3.40.50.300">
    <property type="entry name" value="P-loop containing nucleotide triphosphate hydrolases"/>
    <property type="match status" value="1"/>
</dbReference>
<dbReference type="PROSITE" id="PS50164">
    <property type="entry name" value="GIY_YIG"/>
    <property type="match status" value="1"/>
</dbReference>
<protein>
    <recommendedName>
        <fullName evidence="1">GIY-YIG domain-containing protein</fullName>
    </recommendedName>
</protein>